<feature type="region of interest" description="Disordered" evidence="1">
    <location>
        <begin position="79"/>
        <end position="161"/>
    </location>
</feature>
<feature type="region of interest" description="Disordered" evidence="1">
    <location>
        <begin position="1"/>
        <end position="26"/>
    </location>
</feature>
<protein>
    <submittedName>
        <fullName evidence="2">Uncharacterized protein</fullName>
    </submittedName>
</protein>
<reference evidence="2" key="1">
    <citation type="submission" date="2023-01" db="EMBL/GenBank/DDBJ databases">
        <title>Genome assembly of the deep-sea coral Lophelia pertusa.</title>
        <authorList>
            <person name="Herrera S."/>
            <person name="Cordes E."/>
        </authorList>
    </citation>
    <scope>NUCLEOTIDE SEQUENCE</scope>
    <source>
        <strain evidence="2">USNM1676648</strain>
        <tissue evidence="2">Polyp</tissue>
    </source>
</reference>
<dbReference type="EMBL" id="MU827836">
    <property type="protein sequence ID" value="KAJ7319451.1"/>
    <property type="molecule type" value="Genomic_DNA"/>
</dbReference>
<sequence>MSQTSKDSQPPESQEPRRESEATESNNALDVNCSKCFNRQQVNINAMDVTAVNIVLNNNRTMVLGDNTQVTICQRCFSRGRQRVPQHSESKTEQVFADGNDTSCQDGSARSSKKRRRKRKKPSEGQTASKSDVDGNSADGENSDSDHSNKFGDFLQCDSDD</sequence>
<evidence type="ECO:0000256" key="1">
    <source>
        <dbReference type="SAM" id="MobiDB-lite"/>
    </source>
</evidence>
<accession>A0A9X0CDQ9</accession>
<comment type="caution">
    <text evidence="2">The sequence shown here is derived from an EMBL/GenBank/DDBJ whole genome shotgun (WGS) entry which is preliminary data.</text>
</comment>
<feature type="compositionally biased region" description="Basic residues" evidence="1">
    <location>
        <begin position="111"/>
        <end position="121"/>
    </location>
</feature>
<dbReference type="AlphaFoldDB" id="A0A9X0CDQ9"/>
<feature type="compositionally biased region" description="Polar residues" evidence="1">
    <location>
        <begin position="100"/>
        <end position="109"/>
    </location>
</feature>
<organism evidence="2 3">
    <name type="scientific">Desmophyllum pertusum</name>
    <dbReference type="NCBI Taxonomy" id="174260"/>
    <lineage>
        <taxon>Eukaryota</taxon>
        <taxon>Metazoa</taxon>
        <taxon>Cnidaria</taxon>
        <taxon>Anthozoa</taxon>
        <taxon>Hexacorallia</taxon>
        <taxon>Scleractinia</taxon>
        <taxon>Caryophylliina</taxon>
        <taxon>Caryophylliidae</taxon>
        <taxon>Desmophyllum</taxon>
    </lineage>
</organism>
<evidence type="ECO:0000313" key="2">
    <source>
        <dbReference type="EMBL" id="KAJ7319451.1"/>
    </source>
</evidence>
<keyword evidence="3" id="KW-1185">Reference proteome</keyword>
<gene>
    <name evidence="2" type="ORF">OS493_036217</name>
</gene>
<evidence type="ECO:0000313" key="3">
    <source>
        <dbReference type="Proteomes" id="UP001163046"/>
    </source>
</evidence>
<proteinExistence type="predicted"/>
<dbReference type="Proteomes" id="UP001163046">
    <property type="component" value="Unassembled WGS sequence"/>
</dbReference>
<name>A0A9X0CDQ9_9CNID</name>